<evidence type="ECO:0000313" key="1">
    <source>
        <dbReference type="EMBL" id="KAJ8681919.1"/>
    </source>
</evidence>
<dbReference type="EMBL" id="CM056741">
    <property type="protein sequence ID" value="KAJ8681919.1"/>
    <property type="molecule type" value="Genomic_DNA"/>
</dbReference>
<accession>A0ACC2PH58</accession>
<protein>
    <submittedName>
        <fullName evidence="1">Uncharacterized protein</fullName>
    </submittedName>
</protein>
<dbReference type="Proteomes" id="UP001239111">
    <property type="component" value="Chromosome 1"/>
</dbReference>
<evidence type="ECO:0000313" key="2">
    <source>
        <dbReference type="Proteomes" id="UP001239111"/>
    </source>
</evidence>
<proteinExistence type="predicted"/>
<comment type="caution">
    <text evidence="1">The sequence shown here is derived from an EMBL/GenBank/DDBJ whole genome shotgun (WGS) entry which is preliminary data.</text>
</comment>
<gene>
    <name evidence="1" type="ORF">QAD02_017711</name>
</gene>
<organism evidence="1 2">
    <name type="scientific">Eretmocerus hayati</name>
    <dbReference type="NCBI Taxonomy" id="131215"/>
    <lineage>
        <taxon>Eukaryota</taxon>
        <taxon>Metazoa</taxon>
        <taxon>Ecdysozoa</taxon>
        <taxon>Arthropoda</taxon>
        <taxon>Hexapoda</taxon>
        <taxon>Insecta</taxon>
        <taxon>Pterygota</taxon>
        <taxon>Neoptera</taxon>
        <taxon>Endopterygota</taxon>
        <taxon>Hymenoptera</taxon>
        <taxon>Apocrita</taxon>
        <taxon>Proctotrupomorpha</taxon>
        <taxon>Chalcidoidea</taxon>
        <taxon>Aphelinidae</taxon>
        <taxon>Aphelininae</taxon>
        <taxon>Eretmocerus</taxon>
    </lineage>
</organism>
<name>A0ACC2PH58_9HYME</name>
<reference evidence="1" key="1">
    <citation type="submission" date="2023-04" db="EMBL/GenBank/DDBJ databases">
        <title>A chromosome-level genome assembly of the parasitoid wasp Eretmocerus hayati.</title>
        <authorList>
            <person name="Zhong Y."/>
            <person name="Liu S."/>
            <person name="Liu Y."/>
        </authorList>
    </citation>
    <scope>NUCLEOTIDE SEQUENCE</scope>
    <source>
        <strain evidence="1">ZJU_SS_LIU_2023</strain>
    </source>
</reference>
<keyword evidence="2" id="KW-1185">Reference proteome</keyword>
<sequence>MTRPRCPKCHRAISKNPDNLICSICHSTVHRACVDQSLIPSLASAFICCTFAPQTVIEATVDTVESANQSVTPQKSKSKGKRQITPPSPPTGKVARVMEYQGAPAWFTQYVDEFRDFRQGHEQSIAALSSRIGEIEKQVSRIDKHDEKINTNSSEIVALQEEISNLKKSLKGELTITGVPAQVKLNPREIAERLATALGVPHLIPSILDAREMTRAPQVQPVGDLASATSSTNQILPTFRSVAVLMYSSTVRDVFVSKRSALKTLKSQAIFGTGGDASIFIKEMWPQPVYDLWRKTNIARKTLNYFRAYVRDLNVYILETRTSRPIRISKESDLSSLVPHTQPME</sequence>